<dbReference type="AlphaFoldDB" id="A0A174PLG9"/>
<reference evidence="1 2" key="1">
    <citation type="submission" date="2015-09" db="EMBL/GenBank/DDBJ databases">
        <authorList>
            <consortium name="Pathogen Informatics"/>
        </authorList>
    </citation>
    <scope>NUCLEOTIDE SEQUENCE [LARGE SCALE GENOMIC DNA]</scope>
    <source>
        <strain evidence="1 2">2789STDY5834957</strain>
    </source>
</reference>
<dbReference type="Proteomes" id="UP000095762">
    <property type="component" value="Unassembled WGS sequence"/>
</dbReference>
<name>A0A174PLG9_9FIRM</name>
<evidence type="ECO:0000313" key="2">
    <source>
        <dbReference type="Proteomes" id="UP000095762"/>
    </source>
</evidence>
<sequence length="94" mass="10522">MFRIKEESGKKVVEEIREGSIVRRAEDDSLYKFLGVAKNTSSCEYEVVLMALSGDFGLYTVSVKDFTKIADFGSHQNYAYETCGNVDGNFSIIC</sequence>
<accession>A0A174PLG9</accession>
<organism evidence="1 2">
    <name type="scientific">Blautia obeum</name>
    <dbReference type="NCBI Taxonomy" id="40520"/>
    <lineage>
        <taxon>Bacteria</taxon>
        <taxon>Bacillati</taxon>
        <taxon>Bacillota</taxon>
        <taxon>Clostridia</taxon>
        <taxon>Lachnospirales</taxon>
        <taxon>Lachnospiraceae</taxon>
        <taxon>Blautia</taxon>
    </lineage>
</organism>
<evidence type="ECO:0000313" key="1">
    <source>
        <dbReference type="EMBL" id="CUP61833.1"/>
    </source>
</evidence>
<protein>
    <submittedName>
        <fullName evidence="1">Uncharacterized protein</fullName>
    </submittedName>
</protein>
<dbReference type="EMBL" id="CZBP01000001">
    <property type="protein sequence ID" value="CUP61833.1"/>
    <property type="molecule type" value="Genomic_DNA"/>
</dbReference>
<gene>
    <name evidence="1" type="ORF">ERS852569_00196</name>
</gene>
<proteinExistence type="predicted"/>
<dbReference type="RefSeq" id="WP_055059229.1">
    <property type="nucleotide sequence ID" value="NZ_CZBP01000001.1"/>
</dbReference>